<dbReference type="Proteomes" id="UP000799302">
    <property type="component" value="Unassembled WGS sequence"/>
</dbReference>
<keyword evidence="2" id="KW-1185">Reference proteome</keyword>
<gene>
    <name evidence="1" type="ORF">BT63DRAFT_478415</name>
</gene>
<accession>A0A6A6UEL1</accession>
<organism evidence="1 2">
    <name type="scientific">Microthyrium microscopicum</name>
    <dbReference type="NCBI Taxonomy" id="703497"/>
    <lineage>
        <taxon>Eukaryota</taxon>
        <taxon>Fungi</taxon>
        <taxon>Dikarya</taxon>
        <taxon>Ascomycota</taxon>
        <taxon>Pezizomycotina</taxon>
        <taxon>Dothideomycetes</taxon>
        <taxon>Dothideomycetes incertae sedis</taxon>
        <taxon>Microthyriales</taxon>
        <taxon>Microthyriaceae</taxon>
        <taxon>Microthyrium</taxon>
    </lineage>
</organism>
<sequence>MSTRSAASLAALPLELLRMIESDLSLSDRVNLWMVRNPRLNYLLPRPTNRKLIEEATHYARQHVGTSAHEAIRCLWCSQCNLYRPRSELRFLHWNGHYNENWALTAWMSPPANLAASFICDIADIWLQELAPLFAKCDKCRSIKLDKNWLHTLSFEIRFINYYIEHHDEVRARFDDYVALTFPRAVRNFHQPDLPSMFMWFIFDRAMLSDEPLISDLEPSTIDWTIVFSRLVYRKLGLHIAW</sequence>
<protein>
    <submittedName>
        <fullName evidence="1">Uncharacterized protein</fullName>
    </submittedName>
</protein>
<name>A0A6A6UEL1_9PEZI</name>
<evidence type="ECO:0000313" key="2">
    <source>
        <dbReference type="Proteomes" id="UP000799302"/>
    </source>
</evidence>
<proteinExistence type="predicted"/>
<dbReference type="AlphaFoldDB" id="A0A6A6UEL1"/>
<evidence type="ECO:0000313" key="1">
    <source>
        <dbReference type="EMBL" id="KAF2670240.1"/>
    </source>
</evidence>
<dbReference type="EMBL" id="MU004234">
    <property type="protein sequence ID" value="KAF2670240.1"/>
    <property type="molecule type" value="Genomic_DNA"/>
</dbReference>
<reference evidence="1" key="1">
    <citation type="journal article" date="2020" name="Stud. Mycol.">
        <title>101 Dothideomycetes genomes: a test case for predicting lifestyles and emergence of pathogens.</title>
        <authorList>
            <person name="Haridas S."/>
            <person name="Albert R."/>
            <person name="Binder M."/>
            <person name="Bloem J."/>
            <person name="Labutti K."/>
            <person name="Salamov A."/>
            <person name="Andreopoulos B."/>
            <person name="Baker S."/>
            <person name="Barry K."/>
            <person name="Bills G."/>
            <person name="Bluhm B."/>
            <person name="Cannon C."/>
            <person name="Castanera R."/>
            <person name="Culley D."/>
            <person name="Daum C."/>
            <person name="Ezra D."/>
            <person name="Gonzalez J."/>
            <person name="Henrissat B."/>
            <person name="Kuo A."/>
            <person name="Liang C."/>
            <person name="Lipzen A."/>
            <person name="Lutzoni F."/>
            <person name="Magnuson J."/>
            <person name="Mondo S."/>
            <person name="Nolan M."/>
            <person name="Ohm R."/>
            <person name="Pangilinan J."/>
            <person name="Park H.-J."/>
            <person name="Ramirez L."/>
            <person name="Alfaro M."/>
            <person name="Sun H."/>
            <person name="Tritt A."/>
            <person name="Yoshinaga Y."/>
            <person name="Zwiers L.-H."/>
            <person name="Turgeon B."/>
            <person name="Goodwin S."/>
            <person name="Spatafora J."/>
            <person name="Crous P."/>
            <person name="Grigoriev I."/>
        </authorList>
    </citation>
    <scope>NUCLEOTIDE SEQUENCE</scope>
    <source>
        <strain evidence="1">CBS 115976</strain>
    </source>
</reference>